<accession>A0A1H5JDW3</accession>
<gene>
    <name evidence="2" type="ORF">SAMN05444171_7775</name>
</gene>
<sequence length="129" mass="14318">MAMSKPERNEKGHFIIGKKGGPGRPKGSRSKLATEFIDALYQDFEQHGVGVIAKVRSDKPDVYLKVVANLMPAKMEASLTQVSLFASYDLQDPKEFLEAYRIAKSMIGADPPAIELEAERRDAEFSDDD</sequence>
<proteinExistence type="predicted"/>
<evidence type="ECO:0008006" key="4">
    <source>
        <dbReference type="Google" id="ProtNLM"/>
    </source>
</evidence>
<protein>
    <recommendedName>
        <fullName evidence="4">DUF5681 domain-containing protein</fullName>
    </recommendedName>
</protein>
<dbReference type="AlphaFoldDB" id="A0A1H5JDW3"/>
<feature type="region of interest" description="Disordered" evidence="1">
    <location>
        <begin position="1"/>
        <end position="29"/>
    </location>
</feature>
<organism evidence="2 3">
    <name type="scientific">Bradyrhizobium lablabi</name>
    <dbReference type="NCBI Taxonomy" id="722472"/>
    <lineage>
        <taxon>Bacteria</taxon>
        <taxon>Pseudomonadati</taxon>
        <taxon>Pseudomonadota</taxon>
        <taxon>Alphaproteobacteria</taxon>
        <taxon>Hyphomicrobiales</taxon>
        <taxon>Nitrobacteraceae</taxon>
        <taxon>Bradyrhizobium</taxon>
    </lineage>
</organism>
<dbReference type="EMBL" id="FNTI01000001">
    <property type="protein sequence ID" value="SEE50629.1"/>
    <property type="molecule type" value="Genomic_DNA"/>
</dbReference>
<dbReference type="Proteomes" id="UP000183208">
    <property type="component" value="Unassembled WGS sequence"/>
</dbReference>
<evidence type="ECO:0000256" key="1">
    <source>
        <dbReference type="SAM" id="MobiDB-lite"/>
    </source>
</evidence>
<feature type="compositionally biased region" description="Basic and acidic residues" evidence="1">
    <location>
        <begin position="1"/>
        <end position="13"/>
    </location>
</feature>
<evidence type="ECO:0000313" key="2">
    <source>
        <dbReference type="EMBL" id="SEE50629.1"/>
    </source>
</evidence>
<name>A0A1H5JDW3_9BRAD</name>
<reference evidence="2 3" key="1">
    <citation type="submission" date="2016-10" db="EMBL/GenBank/DDBJ databases">
        <authorList>
            <person name="de Groot N.N."/>
        </authorList>
    </citation>
    <scope>NUCLEOTIDE SEQUENCE [LARGE SCALE GENOMIC DNA]</scope>
    <source>
        <strain evidence="2 3">GAS522</strain>
    </source>
</reference>
<evidence type="ECO:0000313" key="3">
    <source>
        <dbReference type="Proteomes" id="UP000183208"/>
    </source>
</evidence>